<dbReference type="AlphaFoldDB" id="A0A915ITZ3"/>
<sequence length="66" mass="7431">MLVAEVYTKDNTSMVHSEVINKASSKAAGNNIWGKRFEEKRFISTKQILKRHVFGVVSSLNAFKTS</sequence>
<proteinExistence type="predicted"/>
<dbReference type="WBParaSite" id="nRc.2.0.1.t16849-RA">
    <property type="protein sequence ID" value="nRc.2.0.1.t16849-RA"/>
    <property type="gene ID" value="nRc.2.0.1.g16849"/>
</dbReference>
<organism evidence="1 2">
    <name type="scientific">Romanomermis culicivorax</name>
    <name type="common">Nematode worm</name>
    <dbReference type="NCBI Taxonomy" id="13658"/>
    <lineage>
        <taxon>Eukaryota</taxon>
        <taxon>Metazoa</taxon>
        <taxon>Ecdysozoa</taxon>
        <taxon>Nematoda</taxon>
        <taxon>Enoplea</taxon>
        <taxon>Dorylaimia</taxon>
        <taxon>Mermithida</taxon>
        <taxon>Mermithoidea</taxon>
        <taxon>Mermithidae</taxon>
        <taxon>Romanomermis</taxon>
    </lineage>
</organism>
<name>A0A915ITZ3_ROMCU</name>
<accession>A0A915ITZ3</accession>
<reference evidence="2" key="1">
    <citation type="submission" date="2022-11" db="UniProtKB">
        <authorList>
            <consortium name="WormBaseParasite"/>
        </authorList>
    </citation>
    <scope>IDENTIFICATION</scope>
</reference>
<evidence type="ECO:0000313" key="1">
    <source>
        <dbReference type="Proteomes" id="UP000887565"/>
    </source>
</evidence>
<evidence type="ECO:0000313" key="2">
    <source>
        <dbReference type="WBParaSite" id="nRc.2.0.1.t16849-RA"/>
    </source>
</evidence>
<dbReference type="Proteomes" id="UP000887565">
    <property type="component" value="Unplaced"/>
</dbReference>
<protein>
    <submittedName>
        <fullName evidence="2">Uncharacterized protein</fullName>
    </submittedName>
</protein>
<keyword evidence="1" id="KW-1185">Reference proteome</keyword>